<organism evidence="1 2">
    <name type="scientific">Citricoccus parietis</name>
    <dbReference type="NCBI Taxonomy" id="592307"/>
    <lineage>
        <taxon>Bacteria</taxon>
        <taxon>Bacillati</taxon>
        <taxon>Actinomycetota</taxon>
        <taxon>Actinomycetes</taxon>
        <taxon>Micrococcales</taxon>
        <taxon>Micrococcaceae</taxon>
        <taxon>Citricoccus</taxon>
    </lineage>
</organism>
<sequence>QSTNSKNWHQQTWHTIEFSNNRHIMTTHKESGKTGEIFAFLIRGFSSLVPCFLPVKSAFPAIFWSGTEVPLCCFRFSGPPLCDWPVAPEQLS</sequence>
<dbReference type="Proteomes" id="UP001589766">
    <property type="component" value="Unassembled WGS sequence"/>
</dbReference>
<comment type="caution">
    <text evidence="1">The sequence shown here is derived from an EMBL/GenBank/DDBJ whole genome shotgun (WGS) entry which is preliminary data.</text>
</comment>
<feature type="non-terminal residue" evidence="1">
    <location>
        <position position="1"/>
    </location>
</feature>
<dbReference type="EMBL" id="JBHLWH010000013">
    <property type="protein sequence ID" value="MFC0247674.1"/>
    <property type="molecule type" value="Genomic_DNA"/>
</dbReference>
<evidence type="ECO:0000313" key="2">
    <source>
        <dbReference type="Proteomes" id="UP001589766"/>
    </source>
</evidence>
<protein>
    <submittedName>
        <fullName evidence="1">Uncharacterized protein</fullName>
    </submittedName>
</protein>
<name>A0ABV6F2D7_9MICC</name>
<proteinExistence type="predicted"/>
<keyword evidence="2" id="KW-1185">Reference proteome</keyword>
<evidence type="ECO:0000313" key="1">
    <source>
        <dbReference type="EMBL" id="MFC0247674.1"/>
    </source>
</evidence>
<dbReference type="RefSeq" id="WP_378040312.1">
    <property type="nucleotide sequence ID" value="NZ_JBHLWH010000013.1"/>
</dbReference>
<accession>A0ABV6F2D7</accession>
<reference evidence="1 2" key="1">
    <citation type="submission" date="2024-09" db="EMBL/GenBank/DDBJ databases">
        <authorList>
            <person name="Sun Q."/>
            <person name="Mori K."/>
        </authorList>
    </citation>
    <scope>NUCLEOTIDE SEQUENCE [LARGE SCALE GENOMIC DNA]</scope>
    <source>
        <strain evidence="1 2">CCM 7609</strain>
    </source>
</reference>
<gene>
    <name evidence="1" type="ORF">ACFFIO_04070</name>
</gene>